<protein>
    <submittedName>
        <fullName evidence="2">Uncharacterized protein</fullName>
    </submittedName>
</protein>
<dbReference type="EMBL" id="CP024087">
    <property type="protein sequence ID" value="AYF29326.1"/>
    <property type="molecule type" value="Genomic_DNA"/>
</dbReference>
<evidence type="ECO:0000313" key="3">
    <source>
        <dbReference type="Proteomes" id="UP000267804"/>
    </source>
</evidence>
<sequence>MTTTETEAEAEAEPAVTEGRRRRVPVWLMVVVAALLGIGAYLVSFGSCDTTSKFCYVGLAGTRSEVVVAWLDEFDVYTQTAPSSTR</sequence>
<name>A0A386WLV0_9ACTN</name>
<dbReference type="AlphaFoldDB" id="A0A386WLV0"/>
<accession>A0A386WLV0</accession>
<organism evidence="2 3">
    <name type="scientific">Micromonospora tulbaghiae</name>
    <dbReference type="NCBI Taxonomy" id="479978"/>
    <lineage>
        <taxon>Bacteria</taxon>
        <taxon>Bacillati</taxon>
        <taxon>Actinomycetota</taxon>
        <taxon>Actinomycetes</taxon>
        <taxon>Micromonosporales</taxon>
        <taxon>Micromonosporaceae</taxon>
        <taxon>Micromonospora</taxon>
    </lineage>
</organism>
<keyword evidence="1" id="KW-1133">Transmembrane helix</keyword>
<evidence type="ECO:0000256" key="1">
    <source>
        <dbReference type="SAM" id="Phobius"/>
    </source>
</evidence>
<dbReference type="Proteomes" id="UP000267804">
    <property type="component" value="Chromosome"/>
</dbReference>
<evidence type="ECO:0000313" key="2">
    <source>
        <dbReference type="EMBL" id="AYF29326.1"/>
    </source>
</evidence>
<gene>
    <name evidence="2" type="ORF">CSH63_18010</name>
</gene>
<proteinExistence type="predicted"/>
<feature type="transmembrane region" description="Helical" evidence="1">
    <location>
        <begin position="26"/>
        <end position="45"/>
    </location>
</feature>
<dbReference type="KEGG" id="mtua:CSH63_18010"/>
<keyword evidence="1" id="KW-0472">Membrane</keyword>
<keyword evidence="1" id="KW-0812">Transmembrane</keyword>
<reference evidence="2 3" key="1">
    <citation type="submission" date="2017-10" db="EMBL/GenBank/DDBJ databases">
        <title>Integration of genomic and chemical information greatly accelerates assignment of the full stereostructure of myelolactone, a potent inhibitor of myeloma from a marine-derived Micromonospora.</title>
        <authorList>
            <person name="Kim M.C."/>
            <person name="Machado H."/>
            <person name="Jensen P.R."/>
            <person name="Fenical W."/>
        </authorList>
    </citation>
    <scope>NUCLEOTIDE SEQUENCE [LARGE SCALE GENOMIC DNA]</scope>
    <source>
        <strain evidence="2 3">CNY-010</strain>
    </source>
</reference>